<dbReference type="STRING" id="299467.A0A443Q818"/>
<keyword evidence="1" id="KW-0378">Hydrolase</keyword>
<dbReference type="VEuPathDB" id="VectorBase:LDEU014615"/>
<evidence type="ECO:0000313" key="1">
    <source>
        <dbReference type="EMBL" id="RWR99174.1"/>
    </source>
</evidence>
<dbReference type="Proteomes" id="UP000288716">
    <property type="component" value="Unassembled WGS sequence"/>
</dbReference>
<dbReference type="AlphaFoldDB" id="A0A443Q818"/>
<proteinExistence type="predicted"/>
<reference evidence="1 2" key="1">
    <citation type="journal article" date="2018" name="Gigascience">
        <title>Genomes of trombidid mites reveal novel predicted allergens and laterally-transferred genes associated with secondary metabolism.</title>
        <authorList>
            <person name="Dong X."/>
            <person name="Chaisiri K."/>
            <person name="Xia D."/>
            <person name="Armstrong S.D."/>
            <person name="Fang Y."/>
            <person name="Donnelly M.J."/>
            <person name="Kadowaki T."/>
            <person name="McGarry J.W."/>
            <person name="Darby A.C."/>
            <person name="Makepeace B.L."/>
        </authorList>
    </citation>
    <scope>NUCLEOTIDE SEQUENCE [LARGE SCALE GENOMIC DNA]</scope>
    <source>
        <strain evidence="1">UoL-UT</strain>
    </source>
</reference>
<accession>A0A443Q818</accession>
<feature type="non-terminal residue" evidence="1">
    <location>
        <position position="169"/>
    </location>
</feature>
<protein>
    <submittedName>
        <fullName evidence="1">Glycosyl hydrolase-like protein</fullName>
    </submittedName>
</protein>
<evidence type="ECO:0000313" key="2">
    <source>
        <dbReference type="Proteomes" id="UP000288716"/>
    </source>
</evidence>
<gene>
    <name evidence="1" type="ORF">B4U80_12660</name>
</gene>
<dbReference type="GO" id="GO:0016787">
    <property type="term" value="F:hydrolase activity"/>
    <property type="evidence" value="ECO:0007669"/>
    <property type="project" value="UniProtKB-KW"/>
</dbReference>
<organism evidence="1 2">
    <name type="scientific">Leptotrombidium deliense</name>
    <dbReference type="NCBI Taxonomy" id="299467"/>
    <lineage>
        <taxon>Eukaryota</taxon>
        <taxon>Metazoa</taxon>
        <taxon>Ecdysozoa</taxon>
        <taxon>Arthropoda</taxon>
        <taxon>Chelicerata</taxon>
        <taxon>Arachnida</taxon>
        <taxon>Acari</taxon>
        <taxon>Acariformes</taxon>
        <taxon>Trombidiformes</taxon>
        <taxon>Prostigmata</taxon>
        <taxon>Anystina</taxon>
        <taxon>Parasitengona</taxon>
        <taxon>Trombiculoidea</taxon>
        <taxon>Trombiculidae</taxon>
        <taxon>Leptotrombidium</taxon>
    </lineage>
</organism>
<dbReference type="Gene3D" id="3.20.20.80">
    <property type="entry name" value="Glycosidases"/>
    <property type="match status" value="1"/>
</dbReference>
<name>A0A443Q818_9ACAR</name>
<sequence>DYLKPTLLKRNFTTKVIIGETGNWNVAQGYLAATSLFLKENDFDIYASHGYSFPDFPRFKTVTYNTLVIAWADAAFYKKERWITEASATDEYDPTINKGIEMANSIIKFLVKGHVNGYVFWCSAINVLRNEGLIVVRGNDSYTFPKVYDVYGQFTRHIKQGNIRAKAYT</sequence>
<dbReference type="InterPro" id="IPR017853">
    <property type="entry name" value="GH"/>
</dbReference>
<dbReference type="EMBL" id="NCKV01065191">
    <property type="protein sequence ID" value="RWR99174.1"/>
    <property type="molecule type" value="Genomic_DNA"/>
</dbReference>
<comment type="caution">
    <text evidence="1">The sequence shown here is derived from an EMBL/GenBank/DDBJ whole genome shotgun (WGS) entry which is preliminary data.</text>
</comment>
<dbReference type="SUPFAM" id="SSF51445">
    <property type="entry name" value="(Trans)glycosidases"/>
    <property type="match status" value="1"/>
</dbReference>
<feature type="non-terminal residue" evidence="1">
    <location>
        <position position="1"/>
    </location>
</feature>
<keyword evidence="2" id="KW-1185">Reference proteome</keyword>